<dbReference type="RefSeq" id="WP_120685197.1">
    <property type="nucleotide sequence ID" value="NZ_RBAL01000040.1"/>
</dbReference>
<dbReference type="InterPro" id="IPR036388">
    <property type="entry name" value="WH-like_DNA-bd_sf"/>
</dbReference>
<evidence type="ECO:0000259" key="3">
    <source>
        <dbReference type="Pfam" id="PF12802"/>
    </source>
</evidence>
<gene>
    <name evidence="4" type="ORF">D7294_31165</name>
</gene>
<dbReference type="InterPro" id="IPR000835">
    <property type="entry name" value="HTH_MarR-typ"/>
</dbReference>
<dbReference type="SUPFAM" id="SSF53067">
    <property type="entry name" value="Actin-like ATPase domain"/>
    <property type="match status" value="2"/>
</dbReference>
<dbReference type="InterPro" id="IPR036390">
    <property type="entry name" value="WH_DNA-bd_sf"/>
</dbReference>
<dbReference type="Gene3D" id="1.10.10.10">
    <property type="entry name" value="Winged helix-like DNA-binding domain superfamily/Winged helix DNA-binding domain"/>
    <property type="match status" value="1"/>
</dbReference>
<dbReference type="PANTHER" id="PTHR18964:SF149">
    <property type="entry name" value="BIFUNCTIONAL UDP-N-ACETYLGLUCOSAMINE 2-EPIMERASE_N-ACETYLMANNOSAMINE KINASE"/>
    <property type="match status" value="1"/>
</dbReference>
<comment type="caution">
    <text evidence="4">The sequence shown here is derived from an EMBL/GenBank/DDBJ whole genome shotgun (WGS) entry which is preliminary data.</text>
</comment>
<feature type="region of interest" description="Disordered" evidence="2">
    <location>
        <begin position="231"/>
        <end position="264"/>
    </location>
</feature>
<sequence>MRQRNLSRVLHTLAAEGPLSRADVAARIGLTRAAVSTLVEELLRGGLLVERGPGRSGAVGRPGTQLLPADRGPAGMGAEIGVDHLAVCVMDLRGEVRVRIGQESGNQGSEPAAVLGALDAMLRRATSEAAAVGLRPVGLTVAVPGLVLRDSATVLRAPNLGWSGIDLAPLLPAGPAAGGTAAGNAMPYAAGKAVENAAGDAAGKGAGGAVGFVAVENEANLGALAELWSAAHPPGGPATPGGPAAAGGPAGPDGPADGLADGPADGLADSAADSFVYVSAAIGIGAAVVVDGELLRGAHGFAGELGHMPVRPGGRPCSCGGRGCLEAYAGEEAVLRAAGLTPGPGVRLGALTVRCEAGEPAALRAVREAGTALGIALSGAVNLLDPRRVVIGGPLARLGPWLLPPVRRELARRTAVAAGGRSTPVPVTASPLGPDGPLLGAARSAVRAALDSPGTLLAR</sequence>
<dbReference type="Gene3D" id="3.30.420.40">
    <property type="match status" value="2"/>
</dbReference>
<evidence type="ECO:0000313" key="5">
    <source>
        <dbReference type="Proteomes" id="UP000272474"/>
    </source>
</evidence>
<dbReference type="Pfam" id="PF12802">
    <property type="entry name" value="MarR_2"/>
    <property type="match status" value="1"/>
</dbReference>
<dbReference type="Proteomes" id="UP000272474">
    <property type="component" value="Unassembled WGS sequence"/>
</dbReference>
<feature type="domain" description="HTH marR-type" evidence="3">
    <location>
        <begin position="8"/>
        <end position="51"/>
    </location>
</feature>
<reference evidence="4 5" key="1">
    <citation type="journal article" date="2014" name="Int. J. Syst. Evol. Microbiol.">
        <title>Streptomyces hoynatensis sp. nov., isolated from deep marine sediment.</title>
        <authorList>
            <person name="Veyisoglu A."/>
            <person name="Sahin N."/>
        </authorList>
    </citation>
    <scope>NUCLEOTIDE SEQUENCE [LARGE SCALE GENOMIC DNA]</scope>
    <source>
        <strain evidence="4 5">KCTC 29097</strain>
    </source>
</reference>
<evidence type="ECO:0000313" key="4">
    <source>
        <dbReference type="EMBL" id="RKN35060.1"/>
    </source>
</evidence>
<dbReference type="SUPFAM" id="SSF46785">
    <property type="entry name" value="Winged helix' DNA-binding domain"/>
    <property type="match status" value="1"/>
</dbReference>
<proteinExistence type="inferred from homology"/>
<evidence type="ECO:0000256" key="2">
    <source>
        <dbReference type="SAM" id="MobiDB-lite"/>
    </source>
</evidence>
<dbReference type="OrthoDB" id="3189808at2"/>
<dbReference type="InterPro" id="IPR043129">
    <property type="entry name" value="ATPase_NBD"/>
</dbReference>
<dbReference type="CDD" id="cd24076">
    <property type="entry name" value="ASKHA_ATPase_ROK_BsXylR-like"/>
    <property type="match status" value="1"/>
</dbReference>
<keyword evidence="5" id="KW-1185">Reference proteome</keyword>
<evidence type="ECO:0000256" key="1">
    <source>
        <dbReference type="ARBA" id="ARBA00006479"/>
    </source>
</evidence>
<feature type="compositionally biased region" description="Low complexity" evidence="2">
    <location>
        <begin position="252"/>
        <end position="264"/>
    </location>
</feature>
<accession>A0A3A9YCV5</accession>
<protein>
    <submittedName>
        <fullName evidence="4">ROK family transcriptional regulator</fullName>
    </submittedName>
</protein>
<dbReference type="Pfam" id="PF00480">
    <property type="entry name" value="ROK"/>
    <property type="match status" value="2"/>
</dbReference>
<dbReference type="EMBL" id="RBAL01000040">
    <property type="protein sequence ID" value="RKN35060.1"/>
    <property type="molecule type" value="Genomic_DNA"/>
</dbReference>
<dbReference type="InterPro" id="IPR000600">
    <property type="entry name" value="ROK"/>
</dbReference>
<dbReference type="GO" id="GO:0003700">
    <property type="term" value="F:DNA-binding transcription factor activity"/>
    <property type="evidence" value="ECO:0007669"/>
    <property type="project" value="InterPro"/>
</dbReference>
<organism evidence="4 5">
    <name type="scientific">Streptomyces hoynatensis</name>
    <dbReference type="NCBI Taxonomy" id="1141874"/>
    <lineage>
        <taxon>Bacteria</taxon>
        <taxon>Bacillati</taxon>
        <taxon>Actinomycetota</taxon>
        <taxon>Actinomycetes</taxon>
        <taxon>Kitasatosporales</taxon>
        <taxon>Streptomycetaceae</taxon>
        <taxon>Streptomyces</taxon>
    </lineage>
</organism>
<dbReference type="AlphaFoldDB" id="A0A3A9YCV5"/>
<name>A0A3A9YCV5_9ACTN</name>
<comment type="similarity">
    <text evidence="1">Belongs to the ROK (NagC/XylR) family.</text>
</comment>
<dbReference type="PANTHER" id="PTHR18964">
    <property type="entry name" value="ROK (REPRESSOR, ORF, KINASE) FAMILY"/>
    <property type="match status" value="1"/>
</dbReference>